<evidence type="ECO:0000313" key="1">
    <source>
        <dbReference type="EMBL" id="MBU2951365.1"/>
    </source>
</evidence>
<reference evidence="1" key="1">
    <citation type="submission" date="2021-05" db="EMBL/GenBank/DDBJ databases">
        <title>Draft genomes of bacteria isolated from model marine particles.</title>
        <authorList>
            <person name="Datta M.S."/>
            <person name="Schwartzman J.A."/>
            <person name="Enke T.N."/>
            <person name="Saavedra J."/>
            <person name="Cermak N."/>
            <person name="Cordero O.X."/>
        </authorList>
    </citation>
    <scope>NUCLEOTIDE SEQUENCE</scope>
    <source>
        <strain evidence="1">I2M19</strain>
    </source>
</reference>
<dbReference type="Proteomes" id="UP001647509">
    <property type="component" value="Unassembled WGS sequence"/>
</dbReference>
<name>A0ACC5UAP3_9FLAO</name>
<comment type="caution">
    <text evidence="1">The sequence shown here is derived from an EMBL/GenBank/DDBJ whole genome shotgun (WGS) entry which is preliminary data.</text>
</comment>
<protein>
    <submittedName>
        <fullName evidence="1">Universal stress protein</fullName>
    </submittedName>
</protein>
<organism evidence="1 2">
    <name type="scientific">Pseudotamlana agarivorans</name>
    <dbReference type="NCBI Taxonomy" id="481183"/>
    <lineage>
        <taxon>Bacteria</taxon>
        <taxon>Pseudomonadati</taxon>
        <taxon>Bacteroidota</taxon>
        <taxon>Flavobacteriia</taxon>
        <taxon>Flavobacteriales</taxon>
        <taxon>Flavobacteriaceae</taxon>
        <taxon>Pseudotamlana</taxon>
    </lineage>
</organism>
<keyword evidence="2" id="KW-1185">Reference proteome</keyword>
<gene>
    <name evidence="1" type="ORF">KO493_11715</name>
</gene>
<sequence>MEKIIVPVDFSEHSEHALQTAAKLAKKYQAELLVLHMLEMPEMVLTSTGKKQNEKAGFLLRLTEQKFAKLLDVGFLIGLKVTPIIKHFKMFSEVNDVAKENGADLIVMGTQGASGFKEMFVGSNTERVIRYAEIPVLAVKKKVMDVSFEVVAFACDFSEACIPAYLKAVKLFEKMNSKMYLVYVNLPNDKFKSSVEMEKQVAEFLMKACGNLQPMKNVHYTSDYSVEAGVLSFSNKIGADLIALPTHGKKGLAHFFEGSVGEDVANHATLPVMTFKI</sequence>
<dbReference type="EMBL" id="JAHKPD010000018">
    <property type="protein sequence ID" value="MBU2951365.1"/>
    <property type="molecule type" value="Genomic_DNA"/>
</dbReference>
<accession>A0ACC5UAP3</accession>
<evidence type="ECO:0000313" key="2">
    <source>
        <dbReference type="Proteomes" id="UP001647509"/>
    </source>
</evidence>
<proteinExistence type="predicted"/>